<evidence type="ECO:0000256" key="9">
    <source>
        <dbReference type="ARBA" id="ARBA00024626"/>
    </source>
</evidence>
<dbReference type="GO" id="GO:0019781">
    <property type="term" value="F:NEDD8 activating enzyme activity"/>
    <property type="evidence" value="ECO:0007669"/>
    <property type="project" value="UniProtKB-UniRule"/>
</dbReference>
<dbReference type="GO" id="GO:0005737">
    <property type="term" value="C:cytoplasm"/>
    <property type="evidence" value="ECO:0007669"/>
    <property type="project" value="TreeGrafter"/>
</dbReference>
<dbReference type="Gene3D" id="3.10.290.20">
    <property type="entry name" value="Ubiquitin-like 2 activating enzyme e1b. Chain: B, domain 3"/>
    <property type="match status" value="1"/>
</dbReference>
<sequence>MMGSGDGSDNLHHRWSHLRKILERPGPFCHPDFEASPETLNFLMNSCKILVIGAGGLGCELLKDLAYMGFRNIHVIDMDTIELSNLNRQFLFRHKDIGKSKAEVAANFINTRIQGCHVVPHFSKIQDFDESFYRQFHIVVCGLDSIVARRWINGMIISLLNYENGVLDTCSIIPIIDGGTEGFKGNVRVILPGMTACIDCTLDLFPPQITYPLCTIANTPRLPEHCIEYVKVIQWPKENPWSVPIDGDDPQHISWIYEKSSERAAQFSIPGVTYRLVQGVVKNIIPAVASTNAVVAAACATEAFKLATSCCLPLNNYMVFNDLEGVYTYAYEAERKEDCLACSQVPQKIEFKADCKLEELIAHLCESAQFRMRSPGITTQTGGHSRTLYMSTVASIEQQTRGNLRRTLQELGLSDGDQLLVADPTSPNTVVLQLKLLNSTT</sequence>
<evidence type="ECO:0000256" key="7">
    <source>
        <dbReference type="ARBA" id="ARBA00022840"/>
    </source>
</evidence>
<evidence type="ECO:0000259" key="12">
    <source>
        <dbReference type="SMART" id="SM01181"/>
    </source>
</evidence>
<dbReference type="PANTHER" id="PTHR10953">
    <property type="entry name" value="UBIQUITIN-ACTIVATING ENZYME E1"/>
    <property type="match status" value="1"/>
</dbReference>
<reference evidence="13 14" key="1">
    <citation type="submission" date="2024-03" db="EMBL/GenBank/DDBJ databases">
        <title>The genome assembly and annotation of the cricket Gryllus longicercus Weissman &amp; Gray.</title>
        <authorList>
            <person name="Szrajer S."/>
            <person name="Gray D."/>
            <person name="Ylla G."/>
        </authorList>
    </citation>
    <scope>NUCLEOTIDE SEQUENCE [LARGE SCALE GENOMIC DNA]</scope>
    <source>
        <strain evidence="13">DAG 2021-001</strain>
        <tissue evidence="13">Whole body minus gut</tissue>
    </source>
</reference>
<dbReference type="InterPro" id="IPR014929">
    <property type="entry name" value="E2-binding"/>
</dbReference>
<dbReference type="InterPro" id="IPR045886">
    <property type="entry name" value="ThiF/MoeB/HesA"/>
</dbReference>
<accession>A0AAN9WH29</accession>
<evidence type="ECO:0000256" key="10">
    <source>
        <dbReference type="PROSITE-ProRule" id="PRU10132"/>
    </source>
</evidence>
<evidence type="ECO:0000256" key="11">
    <source>
        <dbReference type="RuleBase" id="RU368009"/>
    </source>
</evidence>
<evidence type="ECO:0000256" key="6">
    <source>
        <dbReference type="ARBA" id="ARBA00022786"/>
    </source>
</evidence>
<evidence type="ECO:0000256" key="3">
    <source>
        <dbReference type="ARBA" id="ARBA00015203"/>
    </source>
</evidence>
<evidence type="ECO:0000313" key="14">
    <source>
        <dbReference type="Proteomes" id="UP001378592"/>
    </source>
</evidence>
<dbReference type="CDD" id="cd01488">
    <property type="entry name" value="Uba3_RUB"/>
    <property type="match status" value="1"/>
</dbReference>
<dbReference type="PANTHER" id="PTHR10953:SF6">
    <property type="entry name" value="NEDD8-ACTIVATING ENZYME E1 CATALYTIC SUBUNIT"/>
    <property type="match status" value="1"/>
</dbReference>
<keyword evidence="7 11" id="KW-0067">ATP-binding</keyword>
<keyword evidence="5 11" id="KW-0547">Nucleotide-binding</keyword>
<dbReference type="EC" id="6.2.1.64" evidence="8 11"/>
<dbReference type="SMART" id="SM01181">
    <property type="entry name" value="E2_bind"/>
    <property type="match status" value="1"/>
</dbReference>
<dbReference type="AlphaFoldDB" id="A0AAN9WH29"/>
<dbReference type="Gene3D" id="1.10.10.520">
    <property type="entry name" value="Ubiquitin activating enzymes (Uba3). Chain: B, domain 2"/>
    <property type="match status" value="1"/>
</dbReference>
<name>A0AAN9WH29_9ORTH</name>
<feature type="active site" description="Glycyl thioester intermediate" evidence="10">
    <location>
        <position position="214"/>
    </location>
</feature>
<protein>
    <recommendedName>
        <fullName evidence="3 11">NEDD8-activating enzyme E1 catalytic subunit</fullName>
        <ecNumber evidence="8 11">6.2.1.64</ecNumber>
    </recommendedName>
</protein>
<comment type="catalytic activity">
    <reaction evidence="9 11">
        <text>ATP + [NEDD8 protein] + [E1 NEDD8-activating enzyme]-L-cysteine = AMP + diphosphate + [E1 NEDD8-activating enzyme]-S-[NEDD8 protein]-yl-L-cysteine.</text>
        <dbReference type="EC" id="6.2.1.64"/>
    </reaction>
</comment>
<dbReference type="Pfam" id="PF08825">
    <property type="entry name" value="E2_bind"/>
    <property type="match status" value="1"/>
</dbReference>
<gene>
    <name evidence="13" type="ORF">R5R35_001745</name>
</gene>
<dbReference type="InterPro" id="IPR030468">
    <property type="entry name" value="Uba3_N"/>
</dbReference>
<dbReference type="InterPro" id="IPR000594">
    <property type="entry name" value="ThiF_NAD_FAD-bd"/>
</dbReference>
<evidence type="ECO:0000256" key="8">
    <source>
        <dbReference type="ARBA" id="ARBA00023624"/>
    </source>
</evidence>
<evidence type="ECO:0000313" key="13">
    <source>
        <dbReference type="EMBL" id="KAK7872184.1"/>
    </source>
</evidence>
<dbReference type="PROSITE" id="PS00865">
    <property type="entry name" value="UBIQUITIN_ACTIVAT_2"/>
    <property type="match status" value="1"/>
</dbReference>
<dbReference type="Proteomes" id="UP001378592">
    <property type="component" value="Unassembled WGS sequence"/>
</dbReference>
<dbReference type="GO" id="GO:0045116">
    <property type="term" value="P:protein neddylation"/>
    <property type="evidence" value="ECO:0007669"/>
    <property type="project" value="UniProtKB-UniRule"/>
</dbReference>
<evidence type="ECO:0000256" key="5">
    <source>
        <dbReference type="ARBA" id="ARBA00022741"/>
    </source>
</evidence>
<dbReference type="EMBL" id="JAZDUA010000028">
    <property type="protein sequence ID" value="KAK7872184.1"/>
    <property type="molecule type" value="Genomic_DNA"/>
</dbReference>
<dbReference type="InterPro" id="IPR023318">
    <property type="entry name" value="Ub_act_enz_dom_a_sf"/>
</dbReference>
<proteinExistence type="inferred from homology"/>
<dbReference type="InterPro" id="IPR033127">
    <property type="entry name" value="UBQ-activ_enz_E1_Cys_AS"/>
</dbReference>
<dbReference type="SUPFAM" id="SSF69572">
    <property type="entry name" value="Activating enzymes of the ubiquitin-like proteins"/>
    <property type="match status" value="1"/>
</dbReference>
<comment type="similarity">
    <text evidence="2 11">Belongs to the ubiquitin-activating E1 family. UBA3 subfamily.</text>
</comment>
<evidence type="ECO:0000256" key="1">
    <source>
        <dbReference type="ARBA" id="ARBA00005032"/>
    </source>
</evidence>
<dbReference type="Gene3D" id="3.40.50.720">
    <property type="entry name" value="NAD(P)-binding Rossmann-like Domain"/>
    <property type="match status" value="1"/>
</dbReference>
<evidence type="ECO:0000256" key="4">
    <source>
        <dbReference type="ARBA" id="ARBA00022598"/>
    </source>
</evidence>
<dbReference type="FunFam" id="3.10.290.20:FF:000001">
    <property type="entry name" value="NEDD8-activating enzyme E1 catalytic subunit, variant"/>
    <property type="match status" value="1"/>
</dbReference>
<organism evidence="13 14">
    <name type="scientific">Gryllus longicercus</name>
    <dbReference type="NCBI Taxonomy" id="2509291"/>
    <lineage>
        <taxon>Eukaryota</taxon>
        <taxon>Metazoa</taxon>
        <taxon>Ecdysozoa</taxon>
        <taxon>Arthropoda</taxon>
        <taxon>Hexapoda</taxon>
        <taxon>Insecta</taxon>
        <taxon>Pterygota</taxon>
        <taxon>Neoptera</taxon>
        <taxon>Polyneoptera</taxon>
        <taxon>Orthoptera</taxon>
        <taxon>Ensifera</taxon>
        <taxon>Gryllidea</taxon>
        <taxon>Grylloidea</taxon>
        <taxon>Gryllidae</taxon>
        <taxon>Gryllinae</taxon>
        <taxon>Gryllus</taxon>
    </lineage>
</organism>
<keyword evidence="6 11" id="KW-0833">Ubl conjugation pathway</keyword>
<feature type="domain" description="E2 binding" evidence="12">
    <location>
        <begin position="349"/>
        <end position="437"/>
    </location>
</feature>
<comment type="caution">
    <text evidence="13">The sequence shown here is derived from an EMBL/GenBank/DDBJ whole genome shotgun (WGS) entry which is preliminary data.</text>
</comment>
<comment type="function">
    <text evidence="11">Catalytic subunit of the dimeric E1 enzyme, which activates NEDD8.</text>
</comment>
<dbReference type="InterPro" id="IPR035985">
    <property type="entry name" value="Ubiquitin-activating_enz"/>
</dbReference>
<keyword evidence="14" id="KW-1185">Reference proteome</keyword>
<dbReference type="FunFam" id="1.10.10.520:FF:000001">
    <property type="entry name" value="NEDD8-activating enzyme E1 catalytic subunit"/>
    <property type="match status" value="1"/>
</dbReference>
<comment type="pathway">
    <text evidence="1 11">Protein modification; protein neddylation.</text>
</comment>
<keyword evidence="4 11" id="KW-0436">Ligase</keyword>
<dbReference type="GO" id="GO:0005524">
    <property type="term" value="F:ATP binding"/>
    <property type="evidence" value="ECO:0007669"/>
    <property type="project" value="UniProtKB-UniRule"/>
</dbReference>
<dbReference type="Pfam" id="PF00899">
    <property type="entry name" value="ThiF"/>
    <property type="match status" value="1"/>
</dbReference>
<dbReference type="GO" id="GO:0005634">
    <property type="term" value="C:nucleus"/>
    <property type="evidence" value="ECO:0007669"/>
    <property type="project" value="TreeGrafter"/>
</dbReference>
<evidence type="ECO:0000256" key="2">
    <source>
        <dbReference type="ARBA" id="ARBA00006310"/>
    </source>
</evidence>